<feature type="region of interest" description="Disordered" evidence="1">
    <location>
        <begin position="90"/>
        <end position="111"/>
    </location>
</feature>
<dbReference type="RefSeq" id="WP_353647622.1">
    <property type="nucleotide sequence ID" value="NZ_CP159218.1"/>
</dbReference>
<proteinExistence type="predicted"/>
<organism evidence="2">
    <name type="scientific">Nakamurella sp. A5-74</name>
    <dbReference type="NCBI Taxonomy" id="3158264"/>
    <lineage>
        <taxon>Bacteria</taxon>
        <taxon>Bacillati</taxon>
        <taxon>Actinomycetota</taxon>
        <taxon>Actinomycetes</taxon>
        <taxon>Nakamurellales</taxon>
        <taxon>Nakamurellaceae</taxon>
        <taxon>Nakamurella</taxon>
    </lineage>
</organism>
<gene>
    <name evidence="2" type="ORF">ABLG96_11995</name>
</gene>
<accession>A0AAU8DJ60</accession>
<reference evidence="2" key="1">
    <citation type="submission" date="2024-05" db="EMBL/GenBank/DDBJ databases">
        <authorList>
            <person name="Cai S.Y."/>
            <person name="Jin L.M."/>
            <person name="Li H.R."/>
        </authorList>
    </citation>
    <scope>NUCLEOTIDE SEQUENCE</scope>
    <source>
        <strain evidence="2">A5-74</strain>
    </source>
</reference>
<sequence>MNSLKVGDTFKLQPIISVPVDADGSYSLAITDFDRLTTSAGRNGVMNVETMDESGKEAPFSFSMGLEMNSAGRAVGLNSINGLPSARALTVPSTDNTSHASSEPTASGAAVATTSAAPKTCSSKVVQDYGARLAAVGERYTTGPVVANTDFQYVQGATSGTSVGLSSSGSFGTFKASGSTTVTATSEVDFTTKDVSTVDRTYFHWQKYYVNCSYEGGGPGGVYYETHYEARPTYAGGSSSVSVGLPSGQRYCVRQDSGSTFIRDSSTAITWSNGVNTGPAFGLDLSVTTGYTSKAKVSFKMKRNGHICGTNGFPGETPAQLISTG</sequence>
<evidence type="ECO:0000313" key="2">
    <source>
        <dbReference type="EMBL" id="XCG62007.1"/>
    </source>
</evidence>
<evidence type="ECO:0000256" key="1">
    <source>
        <dbReference type="SAM" id="MobiDB-lite"/>
    </source>
</evidence>
<name>A0AAU8DJ60_9ACTN</name>
<feature type="compositionally biased region" description="Polar residues" evidence="1">
    <location>
        <begin position="91"/>
        <end position="104"/>
    </location>
</feature>
<dbReference type="EMBL" id="CP159218">
    <property type="protein sequence ID" value="XCG62007.1"/>
    <property type="molecule type" value="Genomic_DNA"/>
</dbReference>
<protein>
    <submittedName>
        <fullName evidence="2">Uncharacterized protein</fullName>
    </submittedName>
</protein>
<dbReference type="AlphaFoldDB" id="A0AAU8DJ60"/>